<feature type="transmembrane region" description="Helical" evidence="10">
    <location>
        <begin position="138"/>
        <end position="156"/>
    </location>
</feature>
<dbReference type="InterPro" id="IPR002076">
    <property type="entry name" value="ELO_fam"/>
</dbReference>
<keyword evidence="4 10" id="KW-0812">Transmembrane</keyword>
<reference evidence="11" key="2">
    <citation type="submission" date="2024-10" db="UniProtKB">
        <authorList>
            <consortium name="EnsemblProtists"/>
        </authorList>
    </citation>
    <scope>IDENTIFICATION</scope>
</reference>
<reference evidence="12" key="1">
    <citation type="journal article" date="2013" name="Nature">
        <title>Pan genome of the phytoplankton Emiliania underpins its global distribution.</title>
        <authorList>
            <person name="Read B.A."/>
            <person name="Kegel J."/>
            <person name="Klute M.J."/>
            <person name="Kuo A."/>
            <person name="Lefebvre S.C."/>
            <person name="Maumus F."/>
            <person name="Mayer C."/>
            <person name="Miller J."/>
            <person name="Monier A."/>
            <person name="Salamov A."/>
            <person name="Young J."/>
            <person name="Aguilar M."/>
            <person name="Claverie J.M."/>
            <person name="Frickenhaus S."/>
            <person name="Gonzalez K."/>
            <person name="Herman E.K."/>
            <person name="Lin Y.C."/>
            <person name="Napier J."/>
            <person name="Ogata H."/>
            <person name="Sarno A.F."/>
            <person name="Shmutz J."/>
            <person name="Schroeder D."/>
            <person name="de Vargas C."/>
            <person name="Verret F."/>
            <person name="von Dassow P."/>
            <person name="Valentin K."/>
            <person name="Van de Peer Y."/>
            <person name="Wheeler G."/>
            <person name="Dacks J.B."/>
            <person name="Delwiche C.F."/>
            <person name="Dyhrman S.T."/>
            <person name="Glockner G."/>
            <person name="John U."/>
            <person name="Richards T."/>
            <person name="Worden A.Z."/>
            <person name="Zhang X."/>
            <person name="Grigoriev I.V."/>
            <person name="Allen A.E."/>
            <person name="Bidle K."/>
            <person name="Borodovsky M."/>
            <person name="Bowler C."/>
            <person name="Brownlee C."/>
            <person name="Cock J.M."/>
            <person name="Elias M."/>
            <person name="Gladyshev V.N."/>
            <person name="Groth M."/>
            <person name="Guda C."/>
            <person name="Hadaegh A."/>
            <person name="Iglesias-Rodriguez M.D."/>
            <person name="Jenkins J."/>
            <person name="Jones B.M."/>
            <person name="Lawson T."/>
            <person name="Leese F."/>
            <person name="Lindquist E."/>
            <person name="Lobanov A."/>
            <person name="Lomsadze A."/>
            <person name="Malik S.B."/>
            <person name="Marsh M.E."/>
            <person name="Mackinder L."/>
            <person name="Mock T."/>
            <person name="Mueller-Roeber B."/>
            <person name="Pagarete A."/>
            <person name="Parker M."/>
            <person name="Probert I."/>
            <person name="Quesneville H."/>
            <person name="Raines C."/>
            <person name="Rensing S.A."/>
            <person name="Riano-Pachon D.M."/>
            <person name="Richier S."/>
            <person name="Rokitta S."/>
            <person name="Shiraiwa Y."/>
            <person name="Soanes D.M."/>
            <person name="van der Giezen M."/>
            <person name="Wahlund T.M."/>
            <person name="Williams B."/>
            <person name="Wilson W."/>
            <person name="Wolfe G."/>
            <person name="Wurch L.L."/>
        </authorList>
    </citation>
    <scope>NUCLEOTIDE SEQUENCE</scope>
</reference>
<evidence type="ECO:0000256" key="3">
    <source>
        <dbReference type="ARBA" id="ARBA00022679"/>
    </source>
</evidence>
<proteinExistence type="inferred from homology"/>
<keyword evidence="2 10" id="KW-0444">Lipid biosynthesis</keyword>
<keyword evidence="3 10" id="KW-0808">Transferase</keyword>
<dbReference type="HOGENOM" id="CLU_048483_0_2_1"/>
<dbReference type="GO" id="GO:0034626">
    <property type="term" value="P:fatty acid elongation, polyunsaturated fatty acid"/>
    <property type="evidence" value="ECO:0007669"/>
    <property type="project" value="TreeGrafter"/>
</dbReference>
<keyword evidence="9 10" id="KW-0275">Fatty acid biosynthesis</keyword>
<dbReference type="PANTHER" id="PTHR11157">
    <property type="entry name" value="FATTY ACID ACYL TRANSFERASE-RELATED"/>
    <property type="match status" value="1"/>
</dbReference>
<evidence type="ECO:0000313" key="11">
    <source>
        <dbReference type="EnsemblProtists" id="EOD19047"/>
    </source>
</evidence>
<keyword evidence="6 10" id="KW-1133">Transmembrane helix</keyword>
<dbReference type="RefSeq" id="XP_005771476.1">
    <property type="nucleotide sequence ID" value="XM_005771419.1"/>
</dbReference>
<organism evidence="11 12">
    <name type="scientific">Emiliania huxleyi (strain CCMP1516)</name>
    <dbReference type="NCBI Taxonomy" id="280463"/>
    <lineage>
        <taxon>Eukaryota</taxon>
        <taxon>Haptista</taxon>
        <taxon>Haptophyta</taxon>
        <taxon>Prymnesiophyceae</taxon>
        <taxon>Isochrysidales</taxon>
        <taxon>Noelaerhabdaceae</taxon>
        <taxon>Emiliania</taxon>
    </lineage>
</organism>
<keyword evidence="12" id="KW-1185">Reference proteome</keyword>
<dbReference type="GO" id="GO:0005789">
    <property type="term" value="C:endoplasmic reticulum membrane"/>
    <property type="evidence" value="ECO:0007669"/>
    <property type="project" value="TreeGrafter"/>
</dbReference>
<evidence type="ECO:0000256" key="4">
    <source>
        <dbReference type="ARBA" id="ARBA00022692"/>
    </source>
</evidence>
<keyword evidence="5 10" id="KW-0276">Fatty acid metabolism</keyword>
<dbReference type="PANTHER" id="PTHR11157:SF133">
    <property type="entry name" value="ELONGATION OF FATTY ACIDS PROTEIN"/>
    <property type="match status" value="1"/>
</dbReference>
<protein>
    <recommendedName>
        <fullName evidence="10">Elongation of fatty acids protein</fullName>
        <ecNumber evidence="10">2.3.1.-</ecNumber>
    </recommendedName>
</protein>
<dbReference type="Pfam" id="PF01151">
    <property type="entry name" value="ELO"/>
    <property type="match status" value="1"/>
</dbReference>
<feature type="transmembrane region" description="Helical" evidence="10">
    <location>
        <begin position="229"/>
        <end position="245"/>
    </location>
</feature>
<feature type="transmembrane region" description="Helical" evidence="10">
    <location>
        <begin position="162"/>
        <end position="182"/>
    </location>
</feature>
<dbReference type="KEGG" id="ehx:EMIHUDRAFT_369674"/>
<evidence type="ECO:0000256" key="1">
    <source>
        <dbReference type="ARBA" id="ARBA00004141"/>
    </source>
</evidence>
<feature type="transmembrane region" description="Helical" evidence="10">
    <location>
        <begin position="23"/>
        <end position="44"/>
    </location>
</feature>
<name>A0A0D3J6B2_EMIH1</name>
<comment type="catalytic activity">
    <reaction evidence="10">
        <text>an acyl-CoA + malonyl-CoA + H(+) = a 3-oxoacyl-CoA + CO2 + CoA</text>
        <dbReference type="Rhea" id="RHEA:50252"/>
        <dbReference type="ChEBI" id="CHEBI:15378"/>
        <dbReference type="ChEBI" id="CHEBI:16526"/>
        <dbReference type="ChEBI" id="CHEBI:57287"/>
        <dbReference type="ChEBI" id="CHEBI:57384"/>
        <dbReference type="ChEBI" id="CHEBI:58342"/>
        <dbReference type="ChEBI" id="CHEBI:90726"/>
    </reaction>
    <physiologicalReaction direction="left-to-right" evidence="10">
        <dbReference type="Rhea" id="RHEA:50253"/>
    </physiologicalReaction>
</comment>
<dbReference type="PaxDb" id="2903-EOD19047"/>
<evidence type="ECO:0000256" key="10">
    <source>
        <dbReference type="RuleBase" id="RU361115"/>
    </source>
</evidence>
<dbReference type="GO" id="GO:0034625">
    <property type="term" value="P:fatty acid elongation, monounsaturated fatty acid"/>
    <property type="evidence" value="ECO:0007669"/>
    <property type="project" value="TreeGrafter"/>
</dbReference>
<comment type="subcellular location">
    <subcellularLocation>
        <location evidence="1">Membrane</location>
        <topology evidence="1">Multi-pass membrane protein</topology>
    </subcellularLocation>
</comment>
<evidence type="ECO:0000256" key="8">
    <source>
        <dbReference type="ARBA" id="ARBA00023136"/>
    </source>
</evidence>
<dbReference type="STRING" id="2903.R1C9T4"/>
<sequence>MLGDAARQDALDFDAGMKYNPDYNFLLTPFVLYGLPACYLVAAISGHFLMRNAATPSWVKPAMQLYNIAQVVLCTYMAVGMWPATFPNFPNVFGIGTEYSAAGEWFILVHFLSKFMDWCDTLWMILKKKSSVQMSFLHLYHHATIGVVWGFLLSLGHGNGTAQYGAFINSVTHVIMYTHYFVTGLGINNPLKNWVTTWQITQFYSCFLHALCVLFFLPSMEVHFPRQLGWLQFCYHLTMIYLFTFKLRWVPSFLKTGDELAKEAAAAKKKRTAKAH</sequence>
<dbReference type="GO" id="GO:0009922">
    <property type="term" value="F:fatty acid elongase activity"/>
    <property type="evidence" value="ECO:0007669"/>
    <property type="project" value="InterPro"/>
</dbReference>
<dbReference type="eggNOG" id="KOG3071">
    <property type="taxonomic scope" value="Eukaryota"/>
</dbReference>
<evidence type="ECO:0000313" key="12">
    <source>
        <dbReference type="Proteomes" id="UP000013827"/>
    </source>
</evidence>
<accession>A0A0D3J6B2</accession>
<dbReference type="GeneID" id="17264616"/>
<dbReference type="EnsemblProtists" id="EOD19047">
    <property type="protein sequence ID" value="EOD19047"/>
    <property type="gene ID" value="EMIHUDRAFT_369674"/>
</dbReference>
<feature type="transmembrane region" description="Helical" evidence="10">
    <location>
        <begin position="65"/>
        <end position="85"/>
    </location>
</feature>
<evidence type="ECO:0000256" key="2">
    <source>
        <dbReference type="ARBA" id="ARBA00022516"/>
    </source>
</evidence>
<evidence type="ECO:0000256" key="7">
    <source>
        <dbReference type="ARBA" id="ARBA00023098"/>
    </source>
</evidence>
<dbReference type="GO" id="GO:0019367">
    <property type="term" value="P:fatty acid elongation, saturated fatty acid"/>
    <property type="evidence" value="ECO:0007669"/>
    <property type="project" value="TreeGrafter"/>
</dbReference>
<evidence type="ECO:0000256" key="9">
    <source>
        <dbReference type="ARBA" id="ARBA00023160"/>
    </source>
</evidence>
<comment type="similarity">
    <text evidence="10">Belongs to the ELO family.</text>
</comment>
<dbReference type="EC" id="2.3.1.-" evidence="10"/>
<dbReference type="AlphaFoldDB" id="A0A0D3J6B2"/>
<dbReference type="GO" id="GO:0030148">
    <property type="term" value="P:sphingolipid biosynthetic process"/>
    <property type="evidence" value="ECO:0007669"/>
    <property type="project" value="TreeGrafter"/>
</dbReference>
<evidence type="ECO:0000256" key="6">
    <source>
        <dbReference type="ARBA" id="ARBA00022989"/>
    </source>
</evidence>
<evidence type="ECO:0000256" key="5">
    <source>
        <dbReference type="ARBA" id="ARBA00022832"/>
    </source>
</evidence>
<keyword evidence="8 10" id="KW-0472">Membrane</keyword>
<feature type="transmembrane region" description="Helical" evidence="10">
    <location>
        <begin position="194"/>
        <end position="217"/>
    </location>
</feature>
<dbReference type="Proteomes" id="UP000013827">
    <property type="component" value="Unassembled WGS sequence"/>
</dbReference>
<keyword evidence="7 10" id="KW-0443">Lipid metabolism</keyword>
<dbReference type="GO" id="GO:0042761">
    <property type="term" value="P:very long-chain fatty acid biosynthetic process"/>
    <property type="evidence" value="ECO:0007669"/>
    <property type="project" value="TreeGrafter"/>
</dbReference>